<organism evidence="1 2">
    <name type="scientific">Marinobacterium aestuariivivens</name>
    <dbReference type="NCBI Taxonomy" id="1698799"/>
    <lineage>
        <taxon>Bacteria</taxon>
        <taxon>Pseudomonadati</taxon>
        <taxon>Pseudomonadota</taxon>
        <taxon>Gammaproteobacteria</taxon>
        <taxon>Oceanospirillales</taxon>
        <taxon>Oceanospirillaceae</taxon>
        <taxon>Marinobacterium</taxon>
    </lineage>
</organism>
<dbReference type="Proteomes" id="UP001596422">
    <property type="component" value="Unassembled WGS sequence"/>
</dbReference>
<proteinExistence type="predicted"/>
<name>A0ABW2A1J8_9GAMM</name>
<protein>
    <submittedName>
        <fullName evidence="1">DUF6544 family protein</fullName>
    </submittedName>
</protein>
<evidence type="ECO:0000313" key="1">
    <source>
        <dbReference type="EMBL" id="MFC6671129.1"/>
    </source>
</evidence>
<gene>
    <name evidence="1" type="ORF">ACFQDL_14430</name>
</gene>
<evidence type="ECO:0000313" key="2">
    <source>
        <dbReference type="Proteomes" id="UP001596422"/>
    </source>
</evidence>
<keyword evidence="2" id="KW-1185">Reference proteome</keyword>
<dbReference type="InterPro" id="IPR046674">
    <property type="entry name" value="DUF6544"/>
</dbReference>
<dbReference type="EMBL" id="JBHSWE010000001">
    <property type="protein sequence ID" value="MFC6671129.1"/>
    <property type="molecule type" value="Genomic_DNA"/>
</dbReference>
<sequence>MDAEPEIRYRDVPLARCDARSPENTPSVQQSRLLRASSRVFGLFPVARMGGNANHRRSAYGRCVAELVFWAPAALLPGPGVVWEAVGLNTARVTVSNGELSQAVDLTVDVDGRPVEVSFMCWSNAPPKRNIDCNPLEDRSRAFATYMAIASRSG</sequence>
<accession>A0ABW2A1J8</accession>
<reference evidence="2" key="1">
    <citation type="journal article" date="2019" name="Int. J. Syst. Evol. Microbiol.">
        <title>The Global Catalogue of Microorganisms (GCM) 10K type strain sequencing project: providing services to taxonomists for standard genome sequencing and annotation.</title>
        <authorList>
            <consortium name="The Broad Institute Genomics Platform"/>
            <consortium name="The Broad Institute Genome Sequencing Center for Infectious Disease"/>
            <person name="Wu L."/>
            <person name="Ma J."/>
        </authorList>
    </citation>
    <scope>NUCLEOTIDE SEQUENCE [LARGE SCALE GENOMIC DNA]</scope>
    <source>
        <strain evidence="2">NBRC 111756</strain>
    </source>
</reference>
<dbReference type="RefSeq" id="WP_379909640.1">
    <property type="nucleotide sequence ID" value="NZ_JBHSWE010000001.1"/>
</dbReference>
<comment type="caution">
    <text evidence="1">The sequence shown here is derived from an EMBL/GenBank/DDBJ whole genome shotgun (WGS) entry which is preliminary data.</text>
</comment>
<dbReference type="Pfam" id="PF20181">
    <property type="entry name" value="DUF6544"/>
    <property type="match status" value="1"/>
</dbReference>